<dbReference type="AlphaFoldDB" id="A0A8J3WYY1"/>
<protein>
    <submittedName>
        <fullName evidence="2">Uncharacterized protein</fullName>
    </submittedName>
</protein>
<organism evidence="2 3">
    <name type="scientific">Planosporangium mesophilum</name>
    <dbReference type="NCBI Taxonomy" id="689768"/>
    <lineage>
        <taxon>Bacteria</taxon>
        <taxon>Bacillati</taxon>
        <taxon>Actinomycetota</taxon>
        <taxon>Actinomycetes</taxon>
        <taxon>Micromonosporales</taxon>
        <taxon>Micromonosporaceae</taxon>
        <taxon>Planosporangium</taxon>
    </lineage>
</organism>
<evidence type="ECO:0000313" key="3">
    <source>
        <dbReference type="Proteomes" id="UP000599074"/>
    </source>
</evidence>
<dbReference type="Proteomes" id="UP000599074">
    <property type="component" value="Unassembled WGS sequence"/>
</dbReference>
<reference evidence="2" key="1">
    <citation type="submission" date="2021-01" db="EMBL/GenBank/DDBJ databases">
        <title>Whole genome shotgun sequence of Planosporangium mesophilum NBRC 109066.</title>
        <authorList>
            <person name="Komaki H."/>
            <person name="Tamura T."/>
        </authorList>
    </citation>
    <scope>NUCLEOTIDE SEQUENCE</scope>
    <source>
        <strain evidence="2">NBRC 109066</strain>
    </source>
</reference>
<evidence type="ECO:0000313" key="2">
    <source>
        <dbReference type="EMBL" id="GII21667.1"/>
    </source>
</evidence>
<name>A0A8J3WYY1_9ACTN</name>
<keyword evidence="1" id="KW-0472">Membrane</keyword>
<proteinExistence type="predicted"/>
<accession>A0A8J3WYY1</accession>
<comment type="caution">
    <text evidence="2">The sequence shown here is derived from an EMBL/GenBank/DDBJ whole genome shotgun (WGS) entry which is preliminary data.</text>
</comment>
<feature type="transmembrane region" description="Helical" evidence="1">
    <location>
        <begin position="65"/>
        <end position="86"/>
    </location>
</feature>
<keyword evidence="1" id="KW-1133">Transmembrane helix</keyword>
<keyword evidence="1" id="KW-0812">Transmembrane</keyword>
<gene>
    <name evidence="2" type="ORF">Pme01_12640</name>
</gene>
<sequence length="98" mass="10454">MTAAGTYRTHPIGVVHARPRVGRHRLGRPGLKYCRHLRPVRARLIRRDVTRHAAPVSPLRLGAEVAMLLGILMVTGTVLVSGWYAASGAAAVAGMVGP</sequence>
<dbReference type="EMBL" id="BOON01000010">
    <property type="protein sequence ID" value="GII21667.1"/>
    <property type="molecule type" value="Genomic_DNA"/>
</dbReference>
<keyword evidence="3" id="KW-1185">Reference proteome</keyword>
<evidence type="ECO:0000256" key="1">
    <source>
        <dbReference type="SAM" id="Phobius"/>
    </source>
</evidence>
<dbReference type="RefSeq" id="WP_168114747.1">
    <property type="nucleotide sequence ID" value="NZ_BOON01000010.1"/>
</dbReference>